<evidence type="ECO:0000256" key="1">
    <source>
        <dbReference type="SAM" id="MobiDB-lite"/>
    </source>
</evidence>
<reference evidence="3" key="1">
    <citation type="journal article" date="2019" name="Int. J. Syst. Evol. Microbiol.">
        <title>The Global Catalogue of Microorganisms (GCM) 10K type strain sequencing project: providing services to taxonomists for standard genome sequencing and annotation.</title>
        <authorList>
            <consortium name="The Broad Institute Genomics Platform"/>
            <consortium name="The Broad Institute Genome Sequencing Center for Infectious Disease"/>
            <person name="Wu L."/>
            <person name="Ma J."/>
        </authorList>
    </citation>
    <scope>NUCLEOTIDE SEQUENCE [LARGE SCALE GENOMIC DNA]</scope>
    <source>
        <strain evidence="3">JCM 15481</strain>
    </source>
</reference>
<protein>
    <submittedName>
        <fullName evidence="2">Uncharacterized protein</fullName>
    </submittedName>
</protein>
<dbReference type="Proteomes" id="UP001500443">
    <property type="component" value="Unassembled WGS sequence"/>
</dbReference>
<keyword evidence="3" id="KW-1185">Reference proteome</keyword>
<feature type="compositionally biased region" description="Low complexity" evidence="1">
    <location>
        <begin position="57"/>
        <end position="68"/>
    </location>
</feature>
<organism evidence="2 3">
    <name type="scientific">Streptomyces synnematoformans</name>
    <dbReference type="NCBI Taxonomy" id="415721"/>
    <lineage>
        <taxon>Bacteria</taxon>
        <taxon>Bacillati</taxon>
        <taxon>Actinomycetota</taxon>
        <taxon>Actinomycetes</taxon>
        <taxon>Kitasatosporales</taxon>
        <taxon>Streptomycetaceae</taxon>
        <taxon>Streptomyces</taxon>
    </lineage>
</organism>
<feature type="region of interest" description="Disordered" evidence="1">
    <location>
        <begin position="1"/>
        <end position="21"/>
    </location>
</feature>
<gene>
    <name evidence="2" type="ORF">GCM10009802_53860</name>
</gene>
<proteinExistence type="predicted"/>
<evidence type="ECO:0000313" key="2">
    <source>
        <dbReference type="EMBL" id="GAA1499696.1"/>
    </source>
</evidence>
<dbReference type="EMBL" id="BAAAPF010000255">
    <property type="protein sequence ID" value="GAA1499696.1"/>
    <property type="molecule type" value="Genomic_DNA"/>
</dbReference>
<feature type="compositionally biased region" description="Polar residues" evidence="1">
    <location>
        <begin position="73"/>
        <end position="84"/>
    </location>
</feature>
<comment type="caution">
    <text evidence="2">The sequence shown here is derived from an EMBL/GenBank/DDBJ whole genome shotgun (WGS) entry which is preliminary data.</text>
</comment>
<evidence type="ECO:0000313" key="3">
    <source>
        <dbReference type="Proteomes" id="UP001500443"/>
    </source>
</evidence>
<accession>A0ABP4K8M0</accession>
<feature type="region of interest" description="Disordered" evidence="1">
    <location>
        <begin position="57"/>
        <end position="84"/>
    </location>
</feature>
<sequence length="84" mass="8704">MRTGLRGGEGEDDQRGHGRRNDRCTLCETAHLVSPCMGGIGLDFIYCQTTVNTVDQGGRAAEGADGAGIPHSVGSQPTFPANSA</sequence>
<name>A0ABP4K8M0_9ACTN</name>